<sequence>GAVSPAVSPGPLLRSPAESQPSPLALLAATCSRIESPTENSEGSQGAAGGAGELDLSAAAAQLAPSPNGWQLLAGGSGTPTPSKDAGGDAKSRPVSAGPYVVAASNLQNQQVLAGLPGVLPNIQYQVIPQFQTLDGQQLQFVNVRFVYPGQTGALPILIPIPHPAAGAFGAGGTVGRLRRRPHRSDRFRRRARLLPNLHPPLPALPLPRRVIAPSQPLRTGRLLGLVTPCLFWGRRCHFWDHQCLFGASRVFFGLSVSVGAGRQRLLCRTRLIPKGSSAGPAEGLSLLCTDPKWI</sequence>
<reference evidence="2" key="1">
    <citation type="submission" date="2025-08" db="UniProtKB">
        <authorList>
            <consortium name="Ensembl"/>
        </authorList>
    </citation>
    <scope>IDENTIFICATION</scope>
</reference>
<name>A0A8C6ZPS3_NOTPE</name>
<proteinExistence type="predicted"/>
<accession>A0A8C6ZPS3</accession>
<keyword evidence="3" id="KW-1185">Reference proteome</keyword>
<evidence type="ECO:0000313" key="2">
    <source>
        <dbReference type="Ensembl" id="ENSNPEP00000015414.1"/>
    </source>
</evidence>
<reference evidence="2" key="2">
    <citation type="submission" date="2025-09" db="UniProtKB">
        <authorList>
            <consortium name="Ensembl"/>
        </authorList>
    </citation>
    <scope>IDENTIFICATION</scope>
</reference>
<protein>
    <submittedName>
        <fullName evidence="2">Uncharacterized protein</fullName>
    </submittedName>
</protein>
<feature type="region of interest" description="Disordered" evidence="1">
    <location>
        <begin position="1"/>
        <end position="52"/>
    </location>
</feature>
<dbReference type="AlphaFoldDB" id="A0A8C6ZPS3"/>
<evidence type="ECO:0000313" key="3">
    <source>
        <dbReference type="Proteomes" id="UP000694420"/>
    </source>
</evidence>
<feature type="compositionally biased region" description="Polar residues" evidence="1">
    <location>
        <begin position="33"/>
        <end position="44"/>
    </location>
</feature>
<evidence type="ECO:0000256" key="1">
    <source>
        <dbReference type="SAM" id="MobiDB-lite"/>
    </source>
</evidence>
<dbReference type="Proteomes" id="UP000694420">
    <property type="component" value="Unplaced"/>
</dbReference>
<dbReference type="Ensembl" id="ENSNPET00000015797.1">
    <property type="protein sequence ID" value="ENSNPEP00000015414.1"/>
    <property type="gene ID" value="ENSNPEG00000011508.1"/>
</dbReference>
<organism evidence="2 3">
    <name type="scientific">Nothoprocta perdicaria</name>
    <name type="common">Chilean tinamou</name>
    <name type="synonym">Crypturus perdicarius</name>
    <dbReference type="NCBI Taxonomy" id="30464"/>
    <lineage>
        <taxon>Eukaryota</taxon>
        <taxon>Metazoa</taxon>
        <taxon>Chordata</taxon>
        <taxon>Craniata</taxon>
        <taxon>Vertebrata</taxon>
        <taxon>Euteleostomi</taxon>
        <taxon>Archelosauria</taxon>
        <taxon>Archosauria</taxon>
        <taxon>Dinosauria</taxon>
        <taxon>Saurischia</taxon>
        <taxon>Theropoda</taxon>
        <taxon>Coelurosauria</taxon>
        <taxon>Aves</taxon>
        <taxon>Palaeognathae</taxon>
        <taxon>Tinamiformes</taxon>
        <taxon>Tinamidae</taxon>
        <taxon>Nothoprocta</taxon>
    </lineage>
</organism>
<feature type="region of interest" description="Disordered" evidence="1">
    <location>
        <begin position="69"/>
        <end position="93"/>
    </location>
</feature>